<evidence type="ECO:0000313" key="3">
    <source>
        <dbReference type="Proteomes" id="UP000548476"/>
    </source>
</evidence>
<evidence type="ECO:0000256" key="1">
    <source>
        <dbReference type="SAM" id="Phobius"/>
    </source>
</evidence>
<keyword evidence="1" id="KW-0472">Membrane</keyword>
<feature type="transmembrane region" description="Helical" evidence="1">
    <location>
        <begin position="32"/>
        <end position="49"/>
    </location>
</feature>
<accession>A0A841FAV6</accession>
<dbReference type="EMBL" id="JACHGT010000001">
    <property type="protein sequence ID" value="MBB6032163.1"/>
    <property type="molecule type" value="Genomic_DNA"/>
</dbReference>
<organism evidence="2 3">
    <name type="scientific">Phytomonospora endophytica</name>
    <dbReference type="NCBI Taxonomy" id="714109"/>
    <lineage>
        <taxon>Bacteria</taxon>
        <taxon>Bacillati</taxon>
        <taxon>Actinomycetota</taxon>
        <taxon>Actinomycetes</taxon>
        <taxon>Micromonosporales</taxon>
        <taxon>Micromonosporaceae</taxon>
        <taxon>Phytomonospora</taxon>
    </lineage>
</organism>
<sequence length="127" mass="13204">MNRWAALLITIPVVLVALLLQAAAPGLGNFPALLLSAVGWIAVYTLTALKLPSPSWAPVFGISAITLTVLTVLAGLIWIGGRLADAGLPSWLAVTIVVAGAIGSVAAFVGWGMPVIRRVSAKRRVQR</sequence>
<keyword evidence="1" id="KW-1133">Transmembrane helix</keyword>
<feature type="transmembrane region" description="Helical" evidence="1">
    <location>
        <begin position="56"/>
        <end position="79"/>
    </location>
</feature>
<dbReference type="RefSeq" id="WP_184785101.1">
    <property type="nucleotide sequence ID" value="NZ_BONT01000061.1"/>
</dbReference>
<dbReference type="Proteomes" id="UP000548476">
    <property type="component" value="Unassembled WGS sequence"/>
</dbReference>
<protein>
    <submittedName>
        <fullName evidence="2">Uncharacterized protein</fullName>
    </submittedName>
</protein>
<feature type="transmembrane region" description="Helical" evidence="1">
    <location>
        <begin position="91"/>
        <end position="116"/>
    </location>
</feature>
<comment type="caution">
    <text evidence="2">The sequence shown here is derived from an EMBL/GenBank/DDBJ whole genome shotgun (WGS) entry which is preliminary data.</text>
</comment>
<name>A0A841FAV6_9ACTN</name>
<gene>
    <name evidence="2" type="ORF">HNR73_000005</name>
</gene>
<keyword evidence="1" id="KW-0812">Transmembrane</keyword>
<evidence type="ECO:0000313" key="2">
    <source>
        <dbReference type="EMBL" id="MBB6032163.1"/>
    </source>
</evidence>
<proteinExistence type="predicted"/>
<keyword evidence="3" id="KW-1185">Reference proteome</keyword>
<dbReference type="AlphaFoldDB" id="A0A841FAV6"/>
<reference evidence="2 3" key="1">
    <citation type="submission" date="2020-08" db="EMBL/GenBank/DDBJ databases">
        <title>Genomic Encyclopedia of Type Strains, Phase IV (KMG-IV): sequencing the most valuable type-strain genomes for metagenomic binning, comparative biology and taxonomic classification.</title>
        <authorList>
            <person name="Goeker M."/>
        </authorList>
    </citation>
    <scope>NUCLEOTIDE SEQUENCE [LARGE SCALE GENOMIC DNA]</scope>
    <source>
        <strain evidence="2 3">YIM 65646</strain>
    </source>
</reference>